<name>A0ABQ7FRV0_9ACTN</name>
<dbReference type="InterPro" id="IPR036365">
    <property type="entry name" value="PGBD-like_sf"/>
</dbReference>
<proteinExistence type="predicted"/>
<evidence type="ECO:0008006" key="3">
    <source>
        <dbReference type="Google" id="ProtNLM"/>
    </source>
</evidence>
<comment type="caution">
    <text evidence="1">The sequence shown here is derived from an EMBL/GenBank/DDBJ whole genome shotgun (WGS) entry which is preliminary data.</text>
</comment>
<dbReference type="Proteomes" id="UP000621266">
    <property type="component" value="Unassembled WGS sequence"/>
</dbReference>
<dbReference type="SUPFAM" id="SSF47090">
    <property type="entry name" value="PGBD-like"/>
    <property type="match status" value="1"/>
</dbReference>
<reference evidence="1 2" key="1">
    <citation type="submission" date="2019-10" db="EMBL/GenBank/DDBJ databases">
        <title>Streptomyces tenebrisbrunneis sp.nov., an endogenous actinomycete isolated from of Lycium ruthenicum.</title>
        <authorList>
            <person name="Ma L."/>
        </authorList>
    </citation>
    <scope>NUCLEOTIDE SEQUENCE [LARGE SCALE GENOMIC DNA]</scope>
    <source>
        <strain evidence="1 2">TRM 66187</strain>
    </source>
</reference>
<keyword evidence="2" id="KW-1185">Reference proteome</keyword>
<sequence length="57" mass="6248">MYSDYAYWLDEDGIHGSKTKAAVGYVQRCNGTTGGVDHIVGPSTWSRLYSRKAGCAF</sequence>
<dbReference type="RefSeq" id="WP_156204833.1">
    <property type="nucleotide sequence ID" value="NZ_WHPN01000014.1"/>
</dbReference>
<dbReference type="InterPro" id="IPR036366">
    <property type="entry name" value="PGBDSf"/>
</dbReference>
<accession>A0ABQ7FRV0</accession>
<gene>
    <name evidence="1" type="ORF">GCU69_00645</name>
</gene>
<protein>
    <recommendedName>
        <fullName evidence="3">Peptidoglycan binding-like domain-containing protein</fullName>
    </recommendedName>
</protein>
<organism evidence="1 2">
    <name type="scientific">Streptomyces lycii</name>
    <dbReference type="NCBI Taxonomy" id="2654337"/>
    <lineage>
        <taxon>Bacteria</taxon>
        <taxon>Bacillati</taxon>
        <taxon>Actinomycetota</taxon>
        <taxon>Actinomycetes</taxon>
        <taxon>Kitasatosporales</taxon>
        <taxon>Streptomycetaceae</taxon>
        <taxon>Streptomyces</taxon>
    </lineage>
</organism>
<dbReference type="Gene3D" id="1.10.101.10">
    <property type="entry name" value="PGBD-like superfamily/PGBD"/>
    <property type="match status" value="1"/>
</dbReference>
<evidence type="ECO:0000313" key="1">
    <source>
        <dbReference type="EMBL" id="KAF4411058.1"/>
    </source>
</evidence>
<evidence type="ECO:0000313" key="2">
    <source>
        <dbReference type="Proteomes" id="UP000621266"/>
    </source>
</evidence>
<dbReference type="EMBL" id="WHPN01000014">
    <property type="protein sequence ID" value="KAF4411058.1"/>
    <property type="molecule type" value="Genomic_DNA"/>
</dbReference>